<dbReference type="SUPFAM" id="SSF52047">
    <property type="entry name" value="RNI-like"/>
    <property type="match status" value="1"/>
</dbReference>
<evidence type="ECO:0000256" key="1">
    <source>
        <dbReference type="SAM" id="MobiDB-lite"/>
    </source>
</evidence>
<feature type="region of interest" description="Disordered" evidence="1">
    <location>
        <begin position="1"/>
        <end position="47"/>
    </location>
</feature>
<evidence type="ECO:0000313" key="2">
    <source>
        <dbReference type="EMBL" id="THY12142.1"/>
    </source>
</evidence>
<dbReference type="EMBL" id="QZBD01000517">
    <property type="protein sequence ID" value="THY12142.1"/>
    <property type="molecule type" value="Genomic_DNA"/>
</dbReference>
<evidence type="ECO:0008006" key="4">
    <source>
        <dbReference type="Google" id="ProtNLM"/>
    </source>
</evidence>
<feature type="compositionally biased region" description="Polar residues" evidence="1">
    <location>
        <begin position="1"/>
        <end position="43"/>
    </location>
</feature>
<accession>A0A4S9K9L5</accession>
<gene>
    <name evidence="2" type="ORF">D6D01_08686</name>
</gene>
<name>A0A4S9K9L5_AURPU</name>
<sequence length="401" mass="45135">MLKNDPPQSNESSKSSLHLRPTSTGRPTDPSQSNDCPKSSSPLRPNIEGSTCLAPEILMMIADHTSDEDLPNLHGTSAAFEYIARPRLLERRFTDFYYPASNLGLERLIEIADQADVSAIIRNCIGVCEDDIKSRKSYAGELSHWGPRIDDNLLHGAFQRVAVRMGARNFGILLIDDKNKRGRNEAAVQYGLKILELCDPSQFTVDVQYLKAMGTEVQQSDVKRVDATLGHRLLMLKDKCDHSSKFLVRFLHEHVRNDPSSQVTVDFDTQTGHRLKCIDTHRILSLTKALTGENSLAEINFSQCEFTAPDSDTSLHSIIARQSKRLRRLTIQNASARSGWAREKLLNSIASCEHLEFCHLNNLASSDDGAEELKDEFEFKGRDNIRSALLNMKWTRRVDEV</sequence>
<organism evidence="2 3">
    <name type="scientific">Aureobasidium pullulans</name>
    <name type="common">Black yeast</name>
    <name type="synonym">Pullularia pullulans</name>
    <dbReference type="NCBI Taxonomy" id="5580"/>
    <lineage>
        <taxon>Eukaryota</taxon>
        <taxon>Fungi</taxon>
        <taxon>Dikarya</taxon>
        <taxon>Ascomycota</taxon>
        <taxon>Pezizomycotina</taxon>
        <taxon>Dothideomycetes</taxon>
        <taxon>Dothideomycetidae</taxon>
        <taxon>Dothideales</taxon>
        <taxon>Saccotheciaceae</taxon>
        <taxon>Aureobasidium</taxon>
    </lineage>
</organism>
<comment type="caution">
    <text evidence="2">The sequence shown here is derived from an EMBL/GenBank/DDBJ whole genome shotgun (WGS) entry which is preliminary data.</text>
</comment>
<proteinExistence type="predicted"/>
<dbReference type="AlphaFoldDB" id="A0A4S9K9L5"/>
<reference evidence="2 3" key="1">
    <citation type="submission" date="2018-10" db="EMBL/GenBank/DDBJ databases">
        <title>Fifty Aureobasidium pullulans genomes reveal a recombining polyextremotolerant generalist.</title>
        <authorList>
            <person name="Gostincar C."/>
            <person name="Turk M."/>
            <person name="Zajc J."/>
            <person name="Gunde-Cimerman N."/>
        </authorList>
    </citation>
    <scope>NUCLEOTIDE SEQUENCE [LARGE SCALE GENOMIC DNA]</scope>
    <source>
        <strain evidence="2 3">EXF-6604</strain>
    </source>
</reference>
<evidence type="ECO:0000313" key="3">
    <source>
        <dbReference type="Proteomes" id="UP000306584"/>
    </source>
</evidence>
<dbReference type="Proteomes" id="UP000306584">
    <property type="component" value="Unassembled WGS sequence"/>
</dbReference>
<protein>
    <recommendedName>
        <fullName evidence="4">RNI-like protein</fullName>
    </recommendedName>
</protein>